<dbReference type="EMBL" id="RLII01000012">
    <property type="protein sequence ID" value="RXE58821.1"/>
    <property type="molecule type" value="Genomic_DNA"/>
</dbReference>
<proteinExistence type="predicted"/>
<protein>
    <submittedName>
        <fullName evidence="3">VOC family protein</fullName>
    </submittedName>
</protein>
<dbReference type="SUPFAM" id="SSF54593">
    <property type="entry name" value="Glyoxalase/Bleomycin resistance protein/Dihydroxybiphenyl dioxygenase"/>
    <property type="match status" value="1"/>
</dbReference>
<dbReference type="PROSITE" id="PS51819">
    <property type="entry name" value="VOC"/>
    <property type="match status" value="1"/>
</dbReference>
<dbReference type="Pfam" id="PF13669">
    <property type="entry name" value="Glyoxalase_4"/>
    <property type="match status" value="1"/>
</dbReference>
<dbReference type="GO" id="GO:0046491">
    <property type="term" value="P:L-methylmalonyl-CoA metabolic process"/>
    <property type="evidence" value="ECO:0007669"/>
    <property type="project" value="TreeGrafter"/>
</dbReference>
<dbReference type="InterPro" id="IPR051785">
    <property type="entry name" value="MMCE/EMCE_epimerase"/>
</dbReference>
<dbReference type="Proteomes" id="UP000289166">
    <property type="component" value="Unassembled WGS sequence"/>
</dbReference>
<dbReference type="RefSeq" id="WP_069195579.1">
    <property type="nucleotide sequence ID" value="NZ_RLII01000012.1"/>
</dbReference>
<organism evidence="3 4">
    <name type="scientific">Acetivibrio mesophilus</name>
    <dbReference type="NCBI Taxonomy" id="2487273"/>
    <lineage>
        <taxon>Bacteria</taxon>
        <taxon>Bacillati</taxon>
        <taxon>Bacillota</taxon>
        <taxon>Clostridia</taxon>
        <taxon>Eubacteriales</taxon>
        <taxon>Oscillospiraceae</taxon>
        <taxon>Acetivibrio</taxon>
    </lineage>
</organism>
<dbReference type="GO" id="GO:0046872">
    <property type="term" value="F:metal ion binding"/>
    <property type="evidence" value="ECO:0007669"/>
    <property type="project" value="UniProtKB-KW"/>
</dbReference>
<evidence type="ECO:0000313" key="3">
    <source>
        <dbReference type="EMBL" id="RXE58821.1"/>
    </source>
</evidence>
<dbReference type="PANTHER" id="PTHR43048:SF3">
    <property type="entry name" value="METHYLMALONYL-COA EPIMERASE, MITOCHONDRIAL"/>
    <property type="match status" value="1"/>
</dbReference>
<dbReference type="GO" id="GO:0004493">
    <property type="term" value="F:methylmalonyl-CoA epimerase activity"/>
    <property type="evidence" value="ECO:0007669"/>
    <property type="project" value="TreeGrafter"/>
</dbReference>
<evidence type="ECO:0000256" key="1">
    <source>
        <dbReference type="ARBA" id="ARBA00022723"/>
    </source>
</evidence>
<dbReference type="AlphaFoldDB" id="A0A4Q0I3P1"/>
<accession>A0A4Q0I3P1</accession>
<dbReference type="InterPro" id="IPR037523">
    <property type="entry name" value="VOC_core"/>
</dbReference>
<dbReference type="Gene3D" id="3.10.180.10">
    <property type="entry name" value="2,3-Dihydroxybiphenyl 1,2-Dioxygenase, domain 1"/>
    <property type="match status" value="1"/>
</dbReference>
<name>A0A4Q0I3P1_9FIRM</name>
<evidence type="ECO:0000313" key="4">
    <source>
        <dbReference type="Proteomes" id="UP000289166"/>
    </source>
</evidence>
<reference evidence="4" key="1">
    <citation type="submission" date="2018-11" db="EMBL/GenBank/DDBJ databases">
        <title>Genome sequencing of a novel mesophilic and cellulolytic organism within the genus Hungateiclostridium.</title>
        <authorList>
            <person name="Rettenmaier R."/>
            <person name="Liebl W."/>
            <person name="Zverlov V."/>
        </authorList>
    </citation>
    <scope>NUCLEOTIDE SEQUENCE [LARGE SCALE GENOMIC DNA]</scope>
    <source>
        <strain evidence="4">N2K1</strain>
    </source>
</reference>
<keyword evidence="4" id="KW-1185">Reference proteome</keyword>
<feature type="domain" description="VOC" evidence="2">
    <location>
        <begin position="2"/>
        <end position="129"/>
    </location>
</feature>
<keyword evidence="1" id="KW-0479">Metal-binding</keyword>
<sequence length="134" mass="15036">MRIHHLGYAVRSMEASIKEFLAIGYEKLGETVPDESRRVLIQFMRLGNYCIELVAPMDADSSINGIITKSGNTPYHICYSVDNIDEAVGRLKNEGYVLMERPSCAVAINSCKVAFLYNRNMGIIELVEENTSNK</sequence>
<dbReference type="InterPro" id="IPR029068">
    <property type="entry name" value="Glyas_Bleomycin-R_OHBP_Dase"/>
</dbReference>
<evidence type="ECO:0000259" key="2">
    <source>
        <dbReference type="PROSITE" id="PS51819"/>
    </source>
</evidence>
<gene>
    <name evidence="3" type="ORF">EFD62_10170</name>
</gene>
<comment type="caution">
    <text evidence="3">The sequence shown here is derived from an EMBL/GenBank/DDBJ whole genome shotgun (WGS) entry which is preliminary data.</text>
</comment>
<dbReference type="PANTHER" id="PTHR43048">
    <property type="entry name" value="METHYLMALONYL-COA EPIMERASE"/>
    <property type="match status" value="1"/>
</dbReference>
<dbReference type="OrthoDB" id="9788468at2"/>